<keyword evidence="10" id="KW-0865">Zymogen</keyword>
<dbReference type="InterPro" id="IPR021109">
    <property type="entry name" value="Peptidase_aspartic_dom_sf"/>
</dbReference>
<dbReference type="FunFam" id="2.40.70.10:FF:000023">
    <property type="entry name" value="Aspartic protease"/>
    <property type="match status" value="1"/>
</dbReference>
<evidence type="ECO:0000256" key="14">
    <source>
        <dbReference type="SAM" id="SignalP"/>
    </source>
</evidence>
<reference evidence="16 17" key="1">
    <citation type="submission" date="2018-06" db="EMBL/GenBank/DDBJ databases">
        <title>Whole genome sequencing of Candida tropicalis (genome annotated by CSBL at Korea University).</title>
        <authorList>
            <person name="Ahn J."/>
        </authorList>
    </citation>
    <scope>NUCLEOTIDE SEQUENCE [LARGE SCALE GENOMIC DNA]</scope>
    <source>
        <strain evidence="16 17">ATCC 20962</strain>
    </source>
</reference>
<evidence type="ECO:0000256" key="4">
    <source>
        <dbReference type="ARBA" id="ARBA00013207"/>
    </source>
</evidence>
<evidence type="ECO:0000256" key="9">
    <source>
        <dbReference type="ARBA" id="ARBA00022801"/>
    </source>
</evidence>
<keyword evidence="6 13" id="KW-0645">Protease</keyword>
<gene>
    <name evidence="16" type="primary">SAP1_3</name>
    <name evidence="16" type="ORF">Cantr_04602</name>
</gene>
<evidence type="ECO:0000313" key="17">
    <source>
        <dbReference type="Proteomes" id="UP000253472"/>
    </source>
</evidence>
<dbReference type="CDD" id="cd05474">
    <property type="entry name" value="SAP_like"/>
    <property type="match status" value="1"/>
</dbReference>
<evidence type="ECO:0000256" key="3">
    <source>
        <dbReference type="ARBA" id="ARBA00007447"/>
    </source>
</evidence>
<dbReference type="GO" id="GO:0004190">
    <property type="term" value="F:aspartic-type endopeptidase activity"/>
    <property type="evidence" value="ECO:0007669"/>
    <property type="project" value="UniProtKB-KW"/>
</dbReference>
<keyword evidence="8 13" id="KW-0064">Aspartyl protease</keyword>
<comment type="caution">
    <text evidence="16">The sequence shown here is derived from an EMBL/GenBank/DDBJ whole genome shotgun (WGS) entry which is preliminary data.</text>
</comment>
<accession>A0A367XM33</accession>
<evidence type="ECO:0000256" key="7">
    <source>
        <dbReference type="ARBA" id="ARBA00022729"/>
    </source>
</evidence>
<dbReference type="PROSITE" id="PS00141">
    <property type="entry name" value="ASP_PROTEASE"/>
    <property type="match status" value="2"/>
</dbReference>
<evidence type="ECO:0000256" key="12">
    <source>
        <dbReference type="PIRSR" id="PIRSR601461-1"/>
    </source>
</evidence>
<evidence type="ECO:0000256" key="10">
    <source>
        <dbReference type="ARBA" id="ARBA00023145"/>
    </source>
</evidence>
<evidence type="ECO:0000259" key="15">
    <source>
        <dbReference type="PROSITE" id="PS51767"/>
    </source>
</evidence>
<comment type="similarity">
    <text evidence="3 13">Belongs to the peptidase A1 family.</text>
</comment>
<dbReference type="STRING" id="5486.A0A367XM33"/>
<evidence type="ECO:0000313" key="16">
    <source>
        <dbReference type="EMBL" id="RCK54695.1"/>
    </source>
</evidence>
<comment type="catalytic activity">
    <reaction evidence="1">
        <text>Preferential cleavage at the carboxyl of hydrophobic amino acids, but fails to cleave 15-Leu-|-Tyr-16, 16-Tyr-|-Leu-17 and 24-Phe-|-Phe-25 of insulin B chain. Activates trypsinogen, and degrades keratin.</text>
        <dbReference type="EC" id="3.4.23.24"/>
    </reaction>
</comment>
<feature type="active site" evidence="12">
    <location>
        <position position="271"/>
    </location>
</feature>
<evidence type="ECO:0000256" key="8">
    <source>
        <dbReference type="ARBA" id="ARBA00022750"/>
    </source>
</evidence>
<feature type="active site" evidence="12">
    <location>
        <position position="86"/>
    </location>
</feature>
<name>A0A367XM33_9ASCO</name>
<sequence>MFLKHIFVALAFALLADATPTQKRSPGFLALDFDIVKVQKNITANDDAAIVTKRQTIPVTLKNEQITYAADITVGSNAQKQTVIIDTGSSDLWVVDKGASCHPRFTGQTGDFCKDQGTYTPSSSSTSQNLGTPFSITYGDKSSSQGTWYKDTIGFGGASIKNQQFADVTSTSINQGILGIGYKTNEAYANYDNVPVTLKKQGVISKNAYSLYLNAPDADTGKIIFGGVDHAKYSGELIELPVTSTRELRIRLNSLSLDGTGVSAPLDALLDSGTTFTYLQDNVFRQIVDKFDAEITYDSAGHSLYLVDCDLPGNVDFNFINNAKITVPSTEFAVPLYTTDGQLYPKCQLALVSGSSNILGDNFLRSAYIVYDLDDNKISLAQVKYTSESNIAALT</sequence>
<evidence type="ECO:0000256" key="11">
    <source>
        <dbReference type="ARBA" id="ARBA00023157"/>
    </source>
</evidence>
<feature type="signal peptide" evidence="14">
    <location>
        <begin position="1"/>
        <end position="18"/>
    </location>
</feature>
<dbReference type="PANTHER" id="PTHR47966:SF65">
    <property type="entry name" value="ASPARTIC-TYPE ENDOPEPTIDASE"/>
    <property type="match status" value="1"/>
</dbReference>
<dbReference type="Proteomes" id="UP000253472">
    <property type="component" value="Unassembled WGS sequence"/>
</dbReference>
<dbReference type="Gene3D" id="2.40.70.10">
    <property type="entry name" value="Acid Proteases"/>
    <property type="match status" value="2"/>
</dbReference>
<dbReference type="InterPro" id="IPR001461">
    <property type="entry name" value="Aspartic_peptidase_A1"/>
</dbReference>
<dbReference type="EC" id="3.4.23.24" evidence="4"/>
<keyword evidence="7 14" id="KW-0732">Signal</keyword>
<organism evidence="16 17">
    <name type="scientific">Candida viswanathii</name>
    <dbReference type="NCBI Taxonomy" id="5486"/>
    <lineage>
        <taxon>Eukaryota</taxon>
        <taxon>Fungi</taxon>
        <taxon>Dikarya</taxon>
        <taxon>Ascomycota</taxon>
        <taxon>Saccharomycotina</taxon>
        <taxon>Pichiomycetes</taxon>
        <taxon>Debaryomycetaceae</taxon>
        <taxon>Candida/Lodderomyces clade</taxon>
        <taxon>Candida</taxon>
    </lineage>
</organism>
<evidence type="ECO:0000256" key="6">
    <source>
        <dbReference type="ARBA" id="ARBA00022670"/>
    </source>
</evidence>
<dbReference type="FunFam" id="2.40.70.10:FF:000011">
    <property type="entry name" value="Aspartic protease"/>
    <property type="match status" value="1"/>
</dbReference>
<dbReference type="SUPFAM" id="SSF50630">
    <property type="entry name" value="Acid proteases"/>
    <property type="match status" value="1"/>
</dbReference>
<evidence type="ECO:0000256" key="2">
    <source>
        <dbReference type="ARBA" id="ARBA00004613"/>
    </source>
</evidence>
<keyword evidence="5" id="KW-0964">Secreted</keyword>
<keyword evidence="9 13" id="KW-0378">Hydrolase</keyword>
<dbReference type="OrthoDB" id="771136at2759"/>
<comment type="subcellular location">
    <subcellularLocation>
        <location evidence="2">Secreted</location>
    </subcellularLocation>
</comment>
<evidence type="ECO:0000256" key="5">
    <source>
        <dbReference type="ARBA" id="ARBA00022525"/>
    </source>
</evidence>
<feature type="chain" id="PRO_5017041316" description="candidapepsin" evidence="14">
    <location>
        <begin position="19"/>
        <end position="395"/>
    </location>
</feature>
<dbReference type="PANTHER" id="PTHR47966">
    <property type="entry name" value="BETA-SITE APP-CLEAVING ENZYME, ISOFORM A-RELATED"/>
    <property type="match status" value="1"/>
</dbReference>
<keyword evidence="11" id="KW-1015">Disulfide bond</keyword>
<protein>
    <recommendedName>
        <fullName evidence="4">candidapepsin</fullName>
        <ecNumber evidence="4">3.4.23.24</ecNumber>
    </recommendedName>
</protein>
<dbReference type="InterPro" id="IPR033876">
    <property type="entry name" value="SAP-like"/>
</dbReference>
<dbReference type="InterPro" id="IPR033121">
    <property type="entry name" value="PEPTIDASE_A1"/>
</dbReference>
<keyword evidence="17" id="KW-1185">Reference proteome</keyword>
<dbReference type="InterPro" id="IPR001969">
    <property type="entry name" value="Aspartic_peptidase_AS"/>
</dbReference>
<feature type="domain" description="Peptidase A1" evidence="15">
    <location>
        <begin position="68"/>
        <end position="381"/>
    </location>
</feature>
<dbReference type="EMBL" id="QLNQ01000030">
    <property type="protein sequence ID" value="RCK54695.1"/>
    <property type="molecule type" value="Genomic_DNA"/>
</dbReference>
<dbReference type="GO" id="GO:0006508">
    <property type="term" value="P:proteolysis"/>
    <property type="evidence" value="ECO:0007669"/>
    <property type="project" value="UniProtKB-KW"/>
</dbReference>
<dbReference type="GO" id="GO:0005576">
    <property type="term" value="C:extracellular region"/>
    <property type="evidence" value="ECO:0007669"/>
    <property type="project" value="UniProtKB-SubCell"/>
</dbReference>
<evidence type="ECO:0000256" key="13">
    <source>
        <dbReference type="RuleBase" id="RU000454"/>
    </source>
</evidence>
<dbReference type="Pfam" id="PF00026">
    <property type="entry name" value="Asp"/>
    <property type="match status" value="1"/>
</dbReference>
<evidence type="ECO:0000256" key="1">
    <source>
        <dbReference type="ARBA" id="ARBA00001675"/>
    </source>
</evidence>
<dbReference type="PROSITE" id="PS51767">
    <property type="entry name" value="PEPTIDASE_A1"/>
    <property type="match status" value="1"/>
</dbReference>
<proteinExistence type="inferred from homology"/>
<dbReference type="AlphaFoldDB" id="A0A367XM33"/>
<dbReference type="PRINTS" id="PR00792">
    <property type="entry name" value="PEPSIN"/>
</dbReference>